<accession>A0A081BJ81</accession>
<proteinExistence type="predicted"/>
<feature type="domain" description="PepSY" evidence="2">
    <location>
        <begin position="151"/>
        <end position="191"/>
    </location>
</feature>
<sequence length="199" mass="21838">MKKPLIMMVTAVGLLLAGCSSNNQHPQDSSSQSSETSTASSSTKTKLQDAQDVSISLIQAVDKVNAEQENARLTSVELSNDAGGYVYEIETVTTNREFKYTVDAESGKLDETKNERLEADDRSESDAERFTLNNVRSVQKTVKTARQEGAKGNLREYSLSREDNGKLVYELKFDDGETVREIGIDATSGDVTQPLQTDD</sequence>
<evidence type="ECO:0000259" key="2">
    <source>
        <dbReference type="Pfam" id="PF03413"/>
    </source>
</evidence>
<dbReference type="RefSeq" id="WP_034528217.1">
    <property type="nucleotide sequence ID" value="NZ_BBJM01000019.1"/>
</dbReference>
<feature type="domain" description="PepSY" evidence="2">
    <location>
        <begin position="55"/>
        <end position="108"/>
    </location>
</feature>
<evidence type="ECO:0000256" key="1">
    <source>
        <dbReference type="SAM" id="MobiDB-lite"/>
    </source>
</evidence>
<dbReference type="InterPro" id="IPR025711">
    <property type="entry name" value="PepSY"/>
</dbReference>
<evidence type="ECO:0000313" key="4">
    <source>
        <dbReference type="Proteomes" id="UP000028700"/>
    </source>
</evidence>
<dbReference type="PROSITE" id="PS51257">
    <property type="entry name" value="PROKAR_LIPOPROTEIN"/>
    <property type="match status" value="1"/>
</dbReference>
<dbReference type="eggNOG" id="COG3212">
    <property type="taxonomic scope" value="Bacteria"/>
</dbReference>
<dbReference type="STRING" id="1291743.LOSG293_190060"/>
<name>A0A081BJ81_9LACO</name>
<keyword evidence="4" id="KW-1185">Reference proteome</keyword>
<protein>
    <recommendedName>
        <fullName evidence="2">PepSY domain-containing protein</fullName>
    </recommendedName>
</protein>
<feature type="compositionally biased region" description="Low complexity" evidence="1">
    <location>
        <begin position="22"/>
        <end position="43"/>
    </location>
</feature>
<dbReference type="Pfam" id="PF03413">
    <property type="entry name" value="PepSY"/>
    <property type="match status" value="2"/>
</dbReference>
<gene>
    <name evidence="3" type="ORF">LOSG293_190060</name>
</gene>
<evidence type="ECO:0000313" key="3">
    <source>
        <dbReference type="EMBL" id="GAK48099.1"/>
    </source>
</evidence>
<organism evidence="3 4">
    <name type="scientific">Secundilactobacillus oryzae JCM 18671</name>
    <dbReference type="NCBI Taxonomy" id="1291743"/>
    <lineage>
        <taxon>Bacteria</taxon>
        <taxon>Bacillati</taxon>
        <taxon>Bacillota</taxon>
        <taxon>Bacilli</taxon>
        <taxon>Lactobacillales</taxon>
        <taxon>Lactobacillaceae</taxon>
        <taxon>Secundilactobacillus</taxon>
    </lineage>
</organism>
<feature type="region of interest" description="Disordered" evidence="1">
    <location>
        <begin position="22"/>
        <end position="49"/>
    </location>
</feature>
<comment type="caution">
    <text evidence="3">The sequence shown here is derived from an EMBL/GenBank/DDBJ whole genome shotgun (WGS) entry which is preliminary data.</text>
</comment>
<dbReference type="OrthoDB" id="9981016at2"/>
<dbReference type="EMBL" id="BBJM01000019">
    <property type="protein sequence ID" value="GAK48099.1"/>
    <property type="molecule type" value="Genomic_DNA"/>
</dbReference>
<dbReference type="Proteomes" id="UP000028700">
    <property type="component" value="Unassembled WGS sequence"/>
</dbReference>
<dbReference type="AlphaFoldDB" id="A0A081BJ81"/>
<reference evidence="3" key="1">
    <citation type="journal article" date="2014" name="Genome Announc.">
        <title>Draft Genome Sequence of Lactobacillus oryzae Strain SG293T.</title>
        <authorList>
            <person name="Tanizawa Y."/>
            <person name="Fujisawa T."/>
            <person name="Mochizuki T."/>
            <person name="Kaminuma E."/>
            <person name="Nakamura Y."/>
            <person name="Tohno M."/>
        </authorList>
    </citation>
    <scope>NUCLEOTIDE SEQUENCE [LARGE SCALE GENOMIC DNA]</scope>
    <source>
        <strain evidence="3">SG293</strain>
    </source>
</reference>
<dbReference type="Gene3D" id="3.10.450.40">
    <property type="match status" value="2"/>
</dbReference>